<dbReference type="EMBL" id="GEGO01000261">
    <property type="protein sequence ID" value="JAR95143.1"/>
    <property type="molecule type" value="Transcribed_RNA"/>
</dbReference>
<reference evidence="2" key="1">
    <citation type="journal article" date="2018" name="PLoS Negl. Trop. Dis.">
        <title>Sialome diversity of ticks revealed by RNAseq of single tick salivary glands.</title>
        <authorList>
            <person name="Perner J."/>
            <person name="Kropackova S."/>
            <person name="Kopacek P."/>
            <person name="Ribeiro J.M."/>
        </authorList>
    </citation>
    <scope>NUCLEOTIDE SEQUENCE</scope>
    <source>
        <strain evidence="2">Siblings of single egg batch collected in Ceske Budejovice</strain>
        <tissue evidence="2">Salivary glands</tissue>
    </source>
</reference>
<evidence type="ECO:0000256" key="1">
    <source>
        <dbReference type="SAM" id="SignalP"/>
    </source>
</evidence>
<dbReference type="GO" id="GO:0043176">
    <property type="term" value="F:amine binding"/>
    <property type="evidence" value="ECO:0007669"/>
    <property type="project" value="InterPro"/>
</dbReference>
<accession>A0A147BWN0</accession>
<proteinExistence type="predicted"/>
<keyword evidence="1" id="KW-0732">Signal</keyword>
<dbReference type="AlphaFoldDB" id="A0A147BWN0"/>
<dbReference type="SUPFAM" id="SSF50814">
    <property type="entry name" value="Lipocalins"/>
    <property type="match status" value="1"/>
</dbReference>
<name>A0A147BWN0_IXORI</name>
<dbReference type="GO" id="GO:0030682">
    <property type="term" value="P:symbiont-mediated perturbation of host defenses"/>
    <property type="evidence" value="ECO:0007669"/>
    <property type="project" value="InterPro"/>
</dbReference>
<dbReference type="Gene3D" id="2.40.128.20">
    <property type="match status" value="1"/>
</dbReference>
<feature type="signal peptide" evidence="1">
    <location>
        <begin position="1"/>
        <end position="18"/>
    </location>
</feature>
<evidence type="ECO:0000313" key="2">
    <source>
        <dbReference type="EMBL" id="JAR95143.1"/>
    </source>
</evidence>
<protein>
    <submittedName>
        <fullName evidence="2">Putative salivary lipocalin</fullName>
    </submittedName>
</protein>
<organism evidence="2">
    <name type="scientific">Ixodes ricinus</name>
    <name type="common">Common tick</name>
    <name type="synonym">Acarus ricinus</name>
    <dbReference type="NCBI Taxonomy" id="34613"/>
    <lineage>
        <taxon>Eukaryota</taxon>
        <taxon>Metazoa</taxon>
        <taxon>Ecdysozoa</taxon>
        <taxon>Arthropoda</taxon>
        <taxon>Chelicerata</taxon>
        <taxon>Arachnida</taxon>
        <taxon>Acari</taxon>
        <taxon>Parasitiformes</taxon>
        <taxon>Ixodida</taxon>
        <taxon>Ixodoidea</taxon>
        <taxon>Ixodidae</taxon>
        <taxon>Ixodinae</taxon>
        <taxon>Ixodes</taxon>
    </lineage>
</organism>
<dbReference type="InterPro" id="IPR002970">
    <property type="entry name" value="Tick_his-bd"/>
</dbReference>
<feature type="chain" id="PRO_5007543191" evidence="1">
    <location>
        <begin position="19"/>
        <end position="235"/>
    </location>
</feature>
<sequence length="235" mass="26048">MFSVLVLALCLLISGGISEVDVEGTSTTDGELEETTLTTLLSGPVFNYSETNPELQNYQDAWKFVTSNESFLMTYRNFNTNPTGENTTSCVTATMIEKNETSDYVLHNVTFLNMTSNKTVSFTKSYYVISSECYTTKNVLNGTVFGTNTSELYPFAFADKNCAVIRKDSWSNDTFKACEMWVYASALGKGLSCCDFVFDLLCTRGYKQKTYDPELCKLKDTEMNADATASTASSS</sequence>
<dbReference type="Pfam" id="PF02098">
    <property type="entry name" value="His_binding"/>
    <property type="match status" value="1"/>
</dbReference>
<dbReference type="InterPro" id="IPR012674">
    <property type="entry name" value="Calycin"/>
</dbReference>